<dbReference type="AlphaFoldDB" id="A0A1T4N3W6"/>
<protein>
    <submittedName>
        <fullName evidence="1">Uncharacterized protein</fullName>
    </submittedName>
</protein>
<evidence type="ECO:0000313" key="2">
    <source>
        <dbReference type="Proteomes" id="UP000190449"/>
    </source>
</evidence>
<organism evidence="1 2">
    <name type="scientific">Fibrobacter intestinalis</name>
    <dbReference type="NCBI Taxonomy" id="28122"/>
    <lineage>
        <taxon>Bacteria</taxon>
        <taxon>Pseudomonadati</taxon>
        <taxon>Fibrobacterota</taxon>
        <taxon>Fibrobacteria</taxon>
        <taxon>Fibrobacterales</taxon>
        <taxon>Fibrobacteraceae</taxon>
        <taxon>Fibrobacter</taxon>
    </lineage>
</organism>
<gene>
    <name evidence="1" type="ORF">SAMN02745108_01465</name>
</gene>
<proteinExistence type="predicted"/>
<sequence length="75" mass="8560">MRHPYCFVAHVPRGDDSYPLITTTANYQFSLCVRENCPTQKILARVYVKTATKCVGCSRHPEPRRGYTTLVNLLT</sequence>
<name>A0A1T4N3W6_9BACT</name>
<reference evidence="1 2" key="1">
    <citation type="submission" date="2017-02" db="EMBL/GenBank/DDBJ databases">
        <authorList>
            <person name="Peterson S.W."/>
        </authorList>
    </citation>
    <scope>NUCLEOTIDE SEQUENCE [LARGE SCALE GENOMIC DNA]</scope>
    <source>
        <strain evidence="1 2">ATCC 43854</strain>
    </source>
</reference>
<dbReference type="Proteomes" id="UP000190449">
    <property type="component" value="Unassembled WGS sequence"/>
</dbReference>
<evidence type="ECO:0000313" key="1">
    <source>
        <dbReference type="EMBL" id="SJZ73824.1"/>
    </source>
</evidence>
<accession>A0A1T4N3W6</accession>
<dbReference type="EMBL" id="FUWU01000022">
    <property type="protein sequence ID" value="SJZ73824.1"/>
    <property type="molecule type" value="Genomic_DNA"/>
</dbReference>